<evidence type="ECO:0000259" key="2">
    <source>
        <dbReference type="Pfam" id="PF25953"/>
    </source>
</evidence>
<dbReference type="Pfam" id="PF25953">
    <property type="entry name" value="DUF7991"/>
    <property type="match status" value="1"/>
</dbReference>
<name>A0A1H0AL99_9EURY</name>
<dbReference type="AlphaFoldDB" id="A0A1H0AL99"/>
<protein>
    <recommendedName>
        <fullName evidence="2">DUF7991 domain-containing protein</fullName>
    </recommendedName>
</protein>
<gene>
    <name evidence="3" type="ORF">SAMN05192554_1283</name>
</gene>
<feature type="domain" description="DUF7991" evidence="2">
    <location>
        <begin position="1"/>
        <end position="104"/>
    </location>
</feature>
<dbReference type="InterPro" id="IPR058304">
    <property type="entry name" value="DUF7991"/>
</dbReference>
<organism evidence="3 4">
    <name type="scientific">Haloarchaeobius iranensis</name>
    <dbReference type="NCBI Taxonomy" id="996166"/>
    <lineage>
        <taxon>Archaea</taxon>
        <taxon>Methanobacteriati</taxon>
        <taxon>Methanobacteriota</taxon>
        <taxon>Stenosarchaea group</taxon>
        <taxon>Halobacteria</taxon>
        <taxon>Halobacteriales</taxon>
        <taxon>Halorubellaceae</taxon>
        <taxon>Haloarchaeobius</taxon>
    </lineage>
</organism>
<feature type="transmembrane region" description="Helical" evidence="1">
    <location>
        <begin position="40"/>
        <end position="65"/>
    </location>
</feature>
<keyword evidence="4" id="KW-1185">Reference proteome</keyword>
<evidence type="ECO:0000313" key="4">
    <source>
        <dbReference type="Proteomes" id="UP000199370"/>
    </source>
</evidence>
<proteinExistence type="predicted"/>
<reference evidence="3 4" key="1">
    <citation type="submission" date="2016-10" db="EMBL/GenBank/DDBJ databases">
        <authorList>
            <person name="de Groot N.N."/>
        </authorList>
    </citation>
    <scope>NUCLEOTIDE SEQUENCE [LARGE SCALE GENOMIC DNA]</scope>
    <source>
        <strain evidence="4">EB21,IBRC-M 10013,KCTC 4048</strain>
    </source>
</reference>
<accession>A0A1H0AL99</accession>
<sequence>MVSLVGVIGLLVLVTANTAIAAVSTRFFRQRLDTDWGSVIYVVLVTPVALLATTLVISGVVGLGANLGSQSLALLVAIALPLVLGVSVDFFWMPSPDEVELPDTMRE</sequence>
<evidence type="ECO:0000313" key="3">
    <source>
        <dbReference type="EMBL" id="SDN34084.1"/>
    </source>
</evidence>
<dbReference type="EMBL" id="FNIA01000028">
    <property type="protein sequence ID" value="SDN34084.1"/>
    <property type="molecule type" value="Genomic_DNA"/>
</dbReference>
<keyword evidence="1" id="KW-1133">Transmembrane helix</keyword>
<feature type="transmembrane region" description="Helical" evidence="1">
    <location>
        <begin position="72"/>
        <end position="93"/>
    </location>
</feature>
<dbReference type="RefSeq" id="WP_089735976.1">
    <property type="nucleotide sequence ID" value="NZ_FNIA01000028.1"/>
</dbReference>
<keyword evidence="1" id="KW-0812">Transmembrane</keyword>
<dbReference type="Proteomes" id="UP000199370">
    <property type="component" value="Unassembled WGS sequence"/>
</dbReference>
<evidence type="ECO:0000256" key="1">
    <source>
        <dbReference type="SAM" id="Phobius"/>
    </source>
</evidence>
<keyword evidence="1" id="KW-0472">Membrane</keyword>